<dbReference type="SUPFAM" id="SSF50156">
    <property type="entry name" value="PDZ domain-like"/>
    <property type="match status" value="1"/>
</dbReference>
<dbReference type="EMBL" id="JANGCH010000016">
    <property type="protein sequence ID" value="MCQ5122493.1"/>
    <property type="molecule type" value="Genomic_DNA"/>
</dbReference>
<sequence>MTRKKLMLALFLFLLFPVSVFANDQVILGGESIGIVMEYDGVMINGTYSITVDGKAYDPKQDDFQAGDVIISANGKRVASIEELNQIVRTYQEPINSIPIVIRRGDKELKKTLISVYQKEINAYQSGLYVKDEITGIGTMTYYDPIHHTFGALGHAIDPSGQTQNGLLYGSIVTGIIPSKPNAAGEKSATIDFEDPIATVTLNDTIGLYGTYERKVNGQTIEIAKQEEVHTGKAQIYTVIEGTQVEAFDVEITQVNPQDQKAIKGIEFTVTDPKLIEKSGGIVQGMSGSPIVQDGKLVGAITHVITSEPTKAYGVYLSFMKELSDSAAD</sequence>
<dbReference type="InterPro" id="IPR009003">
    <property type="entry name" value="Peptidase_S1_PA"/>
</dbReference>
<dbReference type="PROSITE" id="PS51494">
    <property type="entry name" value="SPOIVB"/>
    <property type="match status" value="1"/>
</dbReference>
<keyword evidence="4" id="KW-1185">Reference proteome</keyword>
<evidence type="ECO:0000313" key="4">
    <source>
        <dbReference type="Proteomes" id="UP001524435"/>
    </source>
</evidence>
<dbReference type="Proteomes" id="UP001524435">
    <property type="component" value="Unassembled WGS sequence"/>
</dbReference>
<evidence type="ECO:0000256" key="1">
    <source>
        <dbReference type="SAM" id="SignalP"/>
    </source>
</evidence>
<feature type="chain" id="PRO_5045563537" evidence="1">
    <location>
        <begin position="23"/>
        <end position="329"/>
    </location>
</feature>
<dbReference type="InterPro" id="IPR008763">
    <property type="entry name" value="Peptidase_S55"/>
</dbReference>
<accession>A0ABT1SMQ0</accession>
<proteinExistence type="predicted"/>
<dbReference type="RefSeq" id="WP_178200911.1">
    <property type="nucleotide sequence ID" value="NZ_CALVCM010000003.1"/>
</dbReference>
<feature type="signal peptide" evidence="1">
    <location>
        <begin position="1"/>
        <end position="22"/>
    </location>
</feature>
<comment type="caution">
    <text evidence="3">The sequence shown here is derived from an EMBL/GenBank/DDBJ whole genome shotgun (WGS) entry which is preliminary data.</text>
</comment>
<dbReference type="SUPFAM" id="SSF50494">
    <property type="entry name" value="Trypsin-like serine proteases"/>
    <property type="match status" value="1"/>
</dbReference>
<dbReference type="Pfam" id="PF05580">
    <property type="entry name" value="Peptidase_S55"/>
    <property type="match status" value="1"/>
</dbReference>
<protein>
    <submittedName>
        <fullName evidence="3">Stage IV sporulation protein B</fullName>
    </submittedName>
</protein>
<dbReference type="InterPro" id="IPR036034">
    <property type="entry name" value="PDZ_sf"/>
</dbReference>
<feature type="domain" description="Peptidase S55" evidence="2">
    <location>
        <begin position="107"/>
        <end position="329"/>
    </location>
</feature>
<name>A0ABT1SMQ0_9FIRM</name>
<evidence type="ECO:0000313" key="3">
    <source>
        <dbReference type="EMBL" id="MCQ5122493.1"/>
    </source>
</evidence>
<keyword evidence="1" id="KW-0732">Signal</keyword>
<gene>
    <name evidence="3" type="ORF">NE663_09515</name>
</gene>
<reference evidence="3 4" key="1">
    <citation type="submission" date="2022-06" db="EMBL/GenBank/DDBJ databases">
        <title>Isolation of gut microbiota from human fecal samples.</title>
        <authorList>
            <person name="Pamer E.G."/>
            <person name="Barat B."/>
            <person name="Waligurski E."/>
            <person name="Medina S."/>
            <person name="Paddock L."/>
            <person name="Mostad J."/>
        </authorList>
    </citation>
    <scope>NUCLEOTIDE SEQUENCE [LARGE SCALE GENOMIC DNA]</scope>
    <source>
        <strain evidence="3 4">DFI.6.1</strain>
    </source>
</reference>
<dbReference type="Gene3D" id="2.30.42.10">
    <property type="match status" value="1"/>
</dbReference>
<evidence type="ECO:0000259" key="2">
    <source>
        <dbReference type="PROSITE" id="PS51494"/>
    </source>
</evidence>
<organism evidence="3 4">
    <name type="scientific">Massilicoli timonensis</name>
    <dbReference type="NCBI Taxonomy" id="2015901"/>
    <lineage>
        <taxon>Bacteria</taxon>
        <taxon>Bacillati</taxon>
        <taxon>Bacillota</taxon>
        <taxon>Erysipelotrichia</taxon>
        <taxon>Erysipelotrichales</taxon>
        <taxon>Erysipelotrichaceae</taxon>
        <taxon>Massilicoli</taxon>
    </lineage>
</organism>